<dbReference type="InterPro" id="IPR035965">
    <property type="entry name" value="PAS-like_dom_sf"/>
</dbReference>
<dbReference type="Gene3D" id="2.10.70.100">
    <property type="match status" value="1"/>
</dbReference>
<dbReference type="SUPFAM" id="SSF55785">
    <property type="entry name" value="PYP-like sensor domain (PAS domain)"/>
    <property type="match status" value="1"/>
</dbReference>
<organism evidence="5 6">
    <name type="scientific">Klenkia sesuvii</name>
    <dbReference type="NCBI Taxonomy" id="3103137"/>
    <lineage>
        <taxon>Bacteria</taxon>
        <taxon>Bacillati</taxon>
        <taxon>Actinomycetota</taxon>
        <taxon>Actinomycetes</taxon>
        <taxon>Geodermatophilales</taxon>
        <taxon>Geodermatophilaceae</taxon>
        <taxon>Klenkia</taxon>
    </lineage>
</organism>
<dbReference type="Gene3D" id="3.30.450.40">
    <property type="match status" value="1"/>
</dbReference>
<dbReference type="CDD" id="cd00130">
    <property type="entry name" value="PAS"/>
    <property type="match status" value="1"/>
</dbReference>
<dbReference type="InterPro" id="IPR000700">
    <property type="entry name" value="PAS-assoc_C"/>
</dbReference>
<evidence type="ECO:0000256" key="1">
    <source>
        <dbReference type="ARBA" id="ARBA00022801"/>
    </source>
</evidence>
<gene>
    <name evidence="5" type="ORF">TEK04_12570</name>
</gene>
<dbReference type="Pfam" id="PF07228">
    <property type="entry name" value="SpoIIE"/>
    <property type="match status" value="1"/>
</dbReference>
<dbReference type="InterPro" id="IPR052016">
    <property type="entry name" value="Bact_Sigma-Reg"/>
</dbReference>
<feature type="domain" description="PAS" evidence="3">
    <location>
        <begin position="34"/>
        <end position="87"/>
    </location>
</feature>
<dbReference type="InterPro" id="IPR003018">
    <property type="entry name" value="GAF"/>
</dbReference>
<evidence type="ECO:0000259" key="3">
    <source>
        <dbReference type="PROSITE" id="PS50112"/>
    </source>
</evidence>
<dbReference type="InterPro" id="IPR013655">
    <property type="entry name" value="PAS_fold_3"/>
</dbReference>
<dbReference type="Gene3D" id="3.30.450.20">
    <property type="entry name" value="PAS domain"/>
    <property type="match status" value="1"/>
</dbReference>
<evidence type="ECO:0000313" key="5">
    <source>
        <dbReference type="EMBL" id="MEI4272557.1"/>
    </source>
</evidence>
<keyword evidence="6" id="KW-1185">Reference proteome</keyword>
<dbReference type="Pfam" id="PF08447">
    <property type="entry name" value="PAS_3"/>
    <property type="match status" value="1"/>
</dbReference>
<dbReference type="SMART" id="SM00086">
    <property type="entry name" value="PAC"/>
    <property type="match status" value="1"/>
</dbReference>
<proteinExistence type="predicted"/>
<dbReference type="Gene3D" id="3.60.40.10">
    <property type="entry name" value="PPM-type phosphatase domain"/>
    <property type="match status" value="1"/>
</dbReference>
<dbReference type="SMART" id="SM00091">
    <property type="entry name" value="PAS"/>
    <property type="match status" value="1"/>
</dbReference>
<keyword evidence="1" id="KW-0378">Hydrolase</keyword>
<dbReference type="InterPro" id="IPR001932">
    <property type="entry name" value="PPM-type_phosphatase-like_dom"/>
</dbReference>
<accession>A0ABU8DUL6</accession>
<dbReference type="PROSITE" id="PS50112">
    <property type="entry name" value="PAS"/>
    <property type="match status" value="1"/>
</dbReference>
<name>A0ABU8DUL6_9ACTN</name>
<dbReference type="InterPro" id="IPR001610">
    <property type="entry name" value="PAC"/>
</dbReference>
<sequence length="579" mass="60568">MATTRGEGAGDRDVLLARLAVATAAAGLGLWDWDLRTDALVWDARSIAIYGLTGQPLTGTVADIDLGIHPDDRPVVQEALDEAIVDGDLLDVEFRVVHPDGGVRWVSALGRVLHDGDGVPVRMVGTNADVTDAREAVQQQFADAQRMAGLVTVAEELGGVETVGAAVAVVTRHAAATLGTTGVILCLTEEDGSGVTTVVDAPLDSRTVDRVRRLPADFPLPMVDSAVRGRAHFLPDLEAAAAAFPGGVGLWRSSGVRSGCSVPLRSAHRVIGSLALGHRVDRHWRPADREFVGALGALTAQTLSRISSTEAAASAARAVARLAETLQRSLLTAPPRSDHLQVVPRYVPAAAEAQVGGDWYDAFLGPDGATHLVIGDVTGHDREAAAAMAQLRNLLRGITWSSGGTPAQVLATLDRAVQGLDVGTLATVLVARVEQSEDGGRVLRWSNAGHPPPLLVDVDGGSAPLTGHDLLLGVDPTRPRRDHTVVLLPGSTLLLYTDGLVERRGSDLDAGTARLAQTVQRLVRAGVGLDELCDRVLATVPRHPDDDVALVALRAHPQQVPRPRAAGPVAVPELPGTAG</sequence>
<dbReference type="PROSITE" id="PS50113">
    <property type="entry name" value="PAC"/>
    <property type="match status" value="1"/>
</dbReference>
<dbReference type="NCBIfam" id="TIGR00229">
    <property type="entry name" value="sensory_box"/>
    <property type="match status" value="1"/>
</dbReference>
<dbReference type="InterPro" id="IPR036457">
    <property type="entry name" value="PPM-type-like_dom_sf"/>
</dbReference>
<comment type="caution">
    <text evidence="5">The sequence shown here is derived from an EMBL/GenBank/DDBJ whole genome shotgun (WGS) entry which is preliminary data.</text>
</comment>
<feature type="compositionally biased region" description="Low complexity" evidence="2">
    <location>
        <begin position="561"/>
        <end position="572"/>
    </location>
</feature>
<dbReference type="InterPro" id="IPR000014">
    <property type="entry name" value="PAS"/>
</dbReference>
<evidence type="ECO:0000313" key="6">
    <source>
        <dbReference type="Proteomes" id="UP001361570"/>
    </source>
</evidence>
<dbReference type="PANTHER" id="PTHR43156">
    <property type="entry name" value="STAGE II SPORULATION PROTEIN E-RELATED"/>
    <property type="match status" value="1"/>
</dbReference>
<feature type="region of interest" description="Disordered" evidence="2">
    <location>
        <begin position="559"/>
        <end position="579"/>
    </location>
</feature>
<dbReference type="SUPFAM" id="SSF81606">
    <property type="entry name" value="PP2C-like"/>
    <property type="match status" value="1"/>
</dbReference>
<feature type="domain" description="PAC" evidence="4">
    <location>
        <begin position="90"/>
        <end position="142"/>
    </location>
</feature>
<dbReference type="SMART" id="SM00331">
    <property type="entry name" value="PP2C_SIG"/>
    <property type="match status" value="1"/>
</dbReference>
<evidence type="ECO:0000259" key="4">
    <source>
        <dbReference type="PROSITE" id="PS50113"/>
    </source>
</evidence>
<dbReference type="PANTHER" id="PTHR43156:SF2">
    <property type="entry name" value="STAGE II SPORULATION PROTEIN E"/>
    <property type="match status" value="1"/>
</dbReference>
<evidence type="ECO:0000256" key="2">
    <source>
        <dbReference type="SAM" id="MobiDB-lite"/>
    </source>
</evidence>
<dbReference type="SUPFAM" id="SSF55781">
    <property type="entry name" value="GAF domain-like"/>
    <property type="match status" value="1"/>
</dbReference>
<dbReference type="InterPro" id="IPR029016">
    <property type="entry name" value="GAF-like_dom_sf"/>
</dbReference>
<reference evidence="5 6" key="1">
    <citation type="submission" date="2024-03" db="EMBL/GenBank/DDBJ databases">
        <title>Draft genome sequence of Klenkia sp. LSe6-5.</title>
        <authorList>
            <person name="Duangmal K."/>
            <person name="Chantavorakit T."/>
        </authorList>
    </citation>
    <scope>NUCLEOTIDE SEQUENCE [LARGE SCALE GENOMIC DNA]</scope>
    <source>
        <strain evidence="5 6">LSe6-5</strain>
    </source>
</reference>
<dbReference type="EMBL" id="JBAPLU010000011">
    <property type="protein sequence ID" value="MEI4272557.1"/>
    <property type="molecule type" value="Genomic_DNA"/>
</dbReference>
<dbReference type="Pfam" id="PF01590">
    <property type="entry name" value="GAF"/>
    <property type="match status" value="1"/>
</dbReference>
<protein>
    <submittedName>
        <fullName evidence="5">SpoIIE family protein phosphatase</fullName>
    </submittedName>
</protein>
<dbReference type="SMART" id="SM00065">
    <property type="entry name" value="GAF"/>
    <property type="match status" value="1"/>
</dbReference>
<dbReference type="RefSeq" id="WP_336404686.1">
    <property type="nucleotide sequence ID" value="NZ_JBAPLU010000011.1"/>
</dbReference>
<dbReference type="Proteomes" id="UP001361570">
    <property type="component" value="Unassembled WGS sequence"/>
</dbReference>